<evidence type="ECO:0000259" key="10">
    <source>
        <dbReference type="Pfam" id="PF04290"/>
    </source>
</evidence>
<keyword evidence="6 9" id="KW-1133">Transmembrane helix</keyword>
<accession>A0A0A2XLK3</accession>
<keyword evidence="4 9" id="KW-0997">Cell inner membrane</keyword>
<proteinExistence type="inferred from homology"/>
<evidence type="ECO:0000256" key="8">
    <source>
        <dbReference type="ARBA" id="ARBA00038436"/>
    </source>
</evidence>
<dbReference type="PANTHER" id="PTHR35011">
    <property type="entry name" value="2,3-DIKETO-L-GULONATE TRAP TRANSPORTER SMALL PERMEASE PROTEIN YIAM"/>
    <property type="match status" value="1"/>
</dbReference>
<keyword evidence="2 9" id="KW-0813">Transport</keyword>
<organism evidence="11 12">
    <name type="scientific">Gallibacterium genomosp. 2</name>
    <dbReference type="NCBI Taxonomy" id="155517"/>
    <lineage>
        <taxon>Bacteria</taxon>
        <taxon>Pseudomonadati</taxon>
        <taxon>Pseudomonadota</taxon>
        <taxon>Gammaproteobacteria</taxon>
        <taxon>Pasteurellales</taxon>
        <taxon>Pasteurellaceae</taxon>
        <taxon>Gallibacterium</taxon>
    </lineage>
</organism>
<dbReference type="RefSeq" id="WP_039135689.1">
    <property type="nucleotide sequence ID" value="NZ_JPXY01000029.1"/>
</dbReference>
<dbReference type="GO" id="GO:0022857">
    <property type="term" value="F:transmembrane transporter activity"/>
    <property type="evidence" value="ECO:0007669"/>
    <property type="project" value="UniProtKB-UniRule"/>
</dbReference>
<evidence type="ECO:0000313" key="11">
    <source>
        <dbReference type="EMBL" id="KGQ31877.1"/>
    </source>
</evidence>
<dbReference type="InterPro" id="IPR055348">
    <property type="entry name" value="DctQ"/>
</dbReference>
<evidence type="ECO:0000313" key="12">
    <source>
        <dbReference type="Proteomes" id="UP000030418"/>
    </source>
</evidence>
<evidence type="ECO:0000256" key="3">
    <source>
        <dbReference type="ARBA" id="ARBA00022475"/>
    </source>
</evidence>
<name>A0A0A2XLK3_9PAST</name>
<dbReference type="InterPro" id="IPR007387">
    <property type="entry name" value="TRAP_DctQ"/>
</dbReference>
<evidence type="ECO:0000256" key="5">
    <source>
        <dbReference type="ARBA" id="ARBA00022692"/>
    </source>
</evidence>
<dbReference type="AlphaFoldDB" id="A0A0A2XLK3"/>
<feature type="transmembrane region" description="Helical" evidence="9">
    <location>
        <begin position="94"/>
        <end position="116"/>
    </location>
</feature>
<evidence type="ECO:0000256" key="6">
    <source>
        <dbReference type="ARBA" id="ARBA00022989"/>
    </source>
</evidence>
<gene>
    <name evidence="11" type="ORF">P375_06855</name>
</gene>
<comment type="caution">
    <text evidence="11">The sequence shown here is derived from an EMBL/GenBank/DDBJ whole genome shotgun (WGS) entry which is preliminary data.</text>
</comment>
<keyword evidence="7 9" id="KW-0472">Membrane</keyword>
<comment type="subcellular location">
    <subcellularLocation>
        <location evidence="1 9">Cell inner membrane</location>
        <topology evidence="1 9">Multi-pass membrane protein</topology>
    </subcellularLocation>
</comment>
<evidence type="ECO:0000256" key="9">
    <source>
        <dbReference type="RuleBase" id="RU369079"/>
    </source>
</evidence>
<comment type="subunit">
    <text evidence="9">The complex comprises the extracytoplasmic solute receptor protein and the two transmembrane proteins.</text>
</comment>
<feature type="transmembrane region" description="Helical" evidence="9">
    <location>
        <begin position="21"/>
        <end position="46"/>
    </location>
</feature>
<sequence>MSFSQRLLFLCDRFDQFFIKLGYYVSYLFLFIVAIGFYEVIVRYIFSSPTIWVHEVTTFLVSLSLLYGGVACYANNKHIAMTFIRQQFSARVRWGLELLVEIFVFIFFVLLSYGSYLSAAEAFFTPMGTFKMQTSGTVLDTPFPAIEKGFFFISCLMVLVLSVLHIFRHLVTKNQEG</sequence>
<evidence type="ECO:0000256" key="7">
    <source>
        <dbReference type="ARBA" id="ARBA00023136"/>
    </source>
</evidence>
<comment type="similarity">
    <text evidence="8 9">Belongs to the TRAP transporter small permease family.</text>
</comment>
<keyword evidence="3" id="KW-1003">Cell membrane</keyword>
<evidence type="ECO:0000256" key="4">
    <source>
        <dbReference type="ARBA" id="ARBA00022519"/>
    </source>
</evidence>
<feature type="domain" description="Tripartite ATP-independent periplasmic transporters DctQ component" evidence="10">
    <location>
        <begin position="32"/>
        <end position="171"/>
    </location>
</feature>
<comment type="function">
    <text evidence="9">Part of the tripartite ATP-independent periplasmic (TRAP) transport system.</text>
</comment>
<dbReference type="Pfam" id="PF04290">
    <property type="entry name" value="DctQ"/>
    <property type="match status" value="1"/>
</dbReference>
<keyword evidence="5 9" id="KW-0812">Transmembrane</keyword>
<feature type="transmembrane region" description="Helical" evidence="9">
    <location>
        <begin position="52"/>
        <end position="74"/>
    </location>
</feature>
<reference evidence="11 12" key="1">
    <citation type="submission" date="2014-08" db="EMBL/GenBank/DDBJ databases">
        <title>Chaperone-usher fimbriae in a diverse selection of Gallibacterium genomes.</title>
        <authorList>
            <person name="Kudirkiene E."/>
            <person name="Bager R.J."/>
            <person name="Johnson T.J."/>
            <person name="Bojesen A.M."/>
        </authorList>
    </citation>
    <scope>NUCLEOTIDE SEQUENCE [LARGE SCALE GENOMIC DNA]</scope>
    <source>
        <strain evidence="11 12">CCM5976</strain>
    </source>
</reference>
<protein>
    <recommendedName>
        <fullName evidence="9">TRAP transporter small permease protein</fullName>
    </recommendedName>
</protein>
<evidence type="ECO:0000256" key="1">
    <source>
        <dbReference type="ARBA" id="ARBA00004429"/>
    </source>
</evidence>
<keyword evidence="12" id="KW-1185">Reference proteome</keyword>
<dbReference type="EMBL" id="JPXY01000029">
    <property type="protein sequence ID" value="KGQ31877.1"/>
    <property type="molecule type" value="Genomic_DNA"/>
</dbReference>
<feature type="transmembrane region" description="Helical" evidence="9">
    <location>
        <begin position="149"/>
        <end position="167"/>
    </location>
</feature>
<evidence type="ECO:0000256" key="2">
    <source>
        <dbReference type="ARBA" id="ARBA00022448"/>
    </source>
</evidence>
<dbReference type="GO" id="GO:0005886">
    <property type="term" value="C:plasma membrane"/>
    <property type="evidence" value="ECO:0007669"/>
    <property type="project" value="UniProtKB-SubCell"/>
</dbReference>
<dbReference type="Proteomes" id="UP000030418">
    <property type="component" value="Unassembled WGS sequence"/>
</dbReference>